<dbReference type="PANTHER" id="PTHR47160">
    <property type="entry name" value="PUTATIVE-RELATED"/>
    <property type="match status" value="1"/>
</dbReference>
<gene>
    <name evidence="3" type="ORF">MAR_015644</name>
</gene>
<evidence type="ECO:0000259" key="2">
    <source>
        <dbReference type="Pfam" id="PF10551"/>
    </source>
</evidence>
<accession>A0ABY7FHM0</accession>
<dbReference type="Proteomes" id="UP001164746">
    <property type="component" value="Chromosome 12"/>
</dbReference>
<evidence type="ECO:0000256" key="1">
    <source>
        <dbReference type="SAM" id="MobiDB-lite"/>
    </source>
</evidence>
<feature type="region of interest" description="Disordered" evidence="1">
    <location>
        <begin position="23"/>
        <end position="43"/>
    </location>
</feature>
<reference evidence="3" key="1">
    <citation type="submission" date="2022-11" db="EMBL/GenBank/DDBJ databases">
        <title>Centuries of genome instability and evolution in soft-shell clam transmissible cancer (bioRxiv).</title>
        <authorList>
            <person name="Hart S.F.M."/>
            <person name="Yonemitsu M.A."/>
            <person name="Giersch R.M."/>
            <person name="Beal B.F."/>
            <person name="Arriagada G."/>
            <person name="Davis B.W."/>
            <person name="Ostrander E.A."/>
            <person name="Goff S.P."/>
            <person name="Metzger M.J."/>
        </authorList>
    </citation>
    <scope>NUCLEOTIDE SEQUENCE</scope>
    <source>
        <strain evidence="3">MELC-2E11</strain>
        <tissue evidence="3">Siphon/mantle</tissue>
    </source>
</reference>
<protein>
    <recommendedName>
        <fullName evidence="2">MULE transposase domain-containing protein</fullName>
    </recommendedName>
</protein>
<dbReference type="PANTHER" id="PTHR47160:SF10">
    <property type="entry name" value="MULE TRANSPOSASE DOMAIN-CONTAINING PROTEIN"/>
    <property type="match status" value="1"/>
</dbReference>
<evidence type="ECO:0000313" key="3">
    <source>
        <dbReference type="EMBL" id="WAR21670.1"/>
    </source>
</evidence>
<organism evidence="3 4">
    <name type="scientific">Mya arenaria</name>
    <name type="common">Soft-shell clam</name>
    <dbReference type="NCBI Taxonomy" id="6604"/>
    <lineage>
        <taxon>Eukaryota</taxon>
        <taxon>Metazoa</taxon>
        <taxon>Spiralia</taxon>
        <taxon>Lophotrochozoa</taxon>
        <taxon>Mollusca</taxon>
        <taxon>Bivalvia</taxon>
        <taxon>Autobranchia</taxon>
        <taxon>Heteroconchia</taxon>
        <taxon>Euheterodonta</taxon>
        <taxon>Imparidentia</taxon>
        <taxon>Neoheterodontei</taxon>
        <taxon>Myida</taxon>
        <taxon>Myoidea</taxon>
        <taxon>Myidae</taxon>
        <taxon>Mya</taxon>
    </lineage>
</organism>
<name>A0ABY7FHM0_MYAAR</name>
<keyword evidence="4" id="KW-1185">Reference proteome</keyword>
<evidence type="ECO:0000313" key="4">
    <source>
        <dbReference type="Proteomes" id="UP001164746"/>
    </source>
</evidence>
<proteinExistence type="predicted"/>
<dbReference type="InterPro" id="IPR018289">
    <property type="entry name" value="MULE_transposase_dom"/>
</dbReference>
<dbReference type="Pfam" id="PF10551">
    <property type="entry name" value="MULE"/>
    <property type="match status" value="1"/>
</dbReference>
<dbReference type="EMBL" id="CP111023">
    <property type="protein sequence ID" value="WAR21670.1"/>
    <property type="molecule type" value="Genomic_DNA"/>
</dbReference>
<sequence>MTFNLEFSMGLADICVDDGVITQHTSSDRPRNTPQKRNRKARSMSLGEAALTDTIVEDDGEVEFEVRTRDGTFRVVNKPFTQLWSIHAFLRQGATKHVPLLCVLMSRKRKNDYEAVVLRKIVELMDVVPVVEAFAMNIEAGLWQAFQEVFPRSKLHGCVFHWAQAIQRRVQAVWLHATYERREGDHQYVRKLLALPFLALGDIPQAFRKLKDCSDGSSEQLRELFHYVSDQWIDNSMWSPDEWSVYRKNVRTNNDTEGWHLRMNARAGRGKLKFYVLLGLRQRRQS</sequence>
<feature type="domain" description="MULE transposase" evidence="2">
    <location>
        <begin position="69"/>
        <end position="163"/>
    </location>
</feature>